<accession>A0A7S4KUM2</accession>
<keyword evidence="2" id="KW-0472">Membrane</keyword>
<dbReference type="GO" id="GO:0004366">
    <property type="term" value="F:glycerol-3-phosphate O-acyltransferase activity"/>
    <property type="evidence" value="ECO:0007669"/>
    <property type="project" value="TreeGrafter"/>
</dbReference>
<keyword evidence="2" id="KW-1133">Transmembrane helix</keyword>
<evidence type="ECO:0000256" key="2">
    <source>
        <dbReference type="SAM" id="Phobius"/>
    </source>
</evidence>
<evidence type="ECO:0008006" key="4">
    <source>
        <dbReference type="Google" id="ProtNLM"/>
    </source>
</evidence>
<dbReference type="InterPro" id="IPR052744">
    <property type="entry name" value="GPAT/DAPAT"/>
</dbReference>
<feature type="region of interest" description="Disordered" evidence="1">
    <location>
        <begin position="335"/>
        <end position="364"/>
    </location>
</feature>
<feature type="transmembrane region" description="Helical" evidence="2">
    <location>
        <begin position="603"/>
        <end position="628"/>
    </location>
</feature>
<dbReference type="PANTHER" id="PTHR31605:SF0">
    <property type="entry name" value="GLYCEROL-3-PHOSPHATE O-ACYLTRANSFERASE 1"/>
    <property type="match status" value="1"/>
</dbReference>
<protein>
    <recommendedName>
        <fullName evidence="4">Phospholipid/glycerol acyltransferase domain-containing protein</fullName>
    </recommendedName>
</protein>
<feature type="transmembrane region" description="Helical" evidence="2">
    <location>
        <begin position="36"/>
        <end position="69"/>
    </location>
</feature>
<feature type="transmembrane region" description="Helical" evidence="2">
    <location>
        <begin position="259"/>
        <end position="277"/>
    </location>
</feature>
<proteinExistence type="predicted"/>
<reference evidence="3" key="1">
    <citation type="submission" date="2021-01" db="EMBL/GenBank/DDBJ databases">
        <authorList>
            <person name="Corre E."/>
            <person name="Pelletier E."/>
            <person name="Niang G."/>
            <person name="Scheremetjew M."/>
            <person name="Finn R."/>
            <person name="Kale V."/>
            <person name="Holt S."/>
            <person name="Cochrane G."/>
            <person name="Meng A."/>
            <person name="Brown T."/>
            <person name="Cohen L."/>
        </authorList>
    </citation>
    <scope>NUCLEOTIDE SEQUENCE</scope>
    <source>
        <strain evidence="3">CCMP 2712</strain>
    </source>
</reference>
<dbReference type="GO" id="GO:0008654">
    <property type="term" value="P:phospholipid biosynthetic process"/>
    <property type="evidence" value="ECO:0007669"/>
    <property type="project" value="TreeGrafter"/>
</dbReference>
<dbReference type="AlphaFoldDB" id="A0A7S4KUM2"/>
<organism evidence="3">
    <name type="scientific">Guillardia theta</name>
    <name type="common">Cryptophyte</name>
    <name type="synonym">Cryptomonas phi</name>
    <dbReference type="NCBI Taxonomy" id="55529"/>
    <lineage>
        <taxon>Eukaryota</taxon>
        <taxon>Cryptophyceae</taxon>
        <taxon>Pyrenomonadales</taxon>
        <taxon>Geminigeraceae</taxon>
        <taxon>Guillardia</taxon>
    </lineage>
</organism>
<evidence type="ECO:0000256" key="1">
    <source>
        <dbReference type="SAM" id="MobiDB-lite"/>
    </source>
</evidence>
<evidence type="ECO:0000313" key="3">
    <source>
        <dbReference type="EMBL" id="CAE2305522.1"/>
    </source>
</evidence>
<dbReference type="GO" id="GO:0016287">
    <property type="term" value="F:glycerone-phosphate O-acyltransferase activity"/>
    <property type="evidence" value="ECO:0007669"/>
    <property type="project" value="TreeGrafter"/>
</dbReference>
<name>A0A7S4KUM2_GUITH</name>
<feature type="transmembrane region" description="Helical" evidence="2">
    <location>
        <begin position="649"/>
        <end position="671"/>
    </location>
</feature>
<keyword evidence="2" id="KW-0812">Transmembrane</keyword>
<dbReference type="SUPFAM" id="SSF69593">
    <property type="entry name" value="Glycerol-3-phosphate (1)-acyltransferase"/>
    <property type="match status" value="1"/>
</dbReference>
<dbReference type="PANTHER" id="PTHR31605">
    <property type="entry name" value="GLYCEROL-3-PHOSPHATE O-ACYLTRANSFERASE 1"/>
    <property type="match status" value="1"/>
</dbReference>
<gene>
    <name evidence="3" type="ORF">GTHE00462_LOCUS18372</name>
</gene>
<feature type="transmembrane region" description="Helical" evidence="2">
    <location>
        <begin position="677"/>
        <end position="694"/>
    </location>
</feature>
<dbReference type="EMBL" id="HBKN01023434">
    <property type="protein sequence ID" value="CAE2305522.1"/>
    <property type="molecule type" value="Transcribed_RNA"/>
</dbReference>
<sequence length="746" mass="83213">MNEMEQETQEPGRRRSGGRARVMEVPMQLWRKYSVLLLWLAVGLDLIVSKLGFCYLGQSISILFVVLYLIDNVSLRRAVCSFWFGMMDLYFREISVGGEQKILPIQDGRAVIFACAPHVNQFVDPIVVMKVVALKTRRHISWMTAAKSFARPAIGKFARALKGIPVVRPEDNEERGSGFITTQGCQVRGHGGTQFTRSFKKGCVLVVKRKGSKLSGKVAEVISDEEMVLSSPMQETVKTLQPSDNSKAFHRALSTPTTLLLLLATLLPLLLLLPRVFPPNWWPMAYMLACQLACLITSLIYKVLRDESKPEELIRVVAPLKGLLKVASSGRLSSLARHEPKKKGLQTSLRAAGDEATQQGVSKRSVDVTEPSAYSFLPYVDQSEMFEQVYDFLLHGGTIGIFPEGGTHDGTQLLPLKWGISTMVLGAMAKHTGPEPLKISVVPVGLNYFSPHQFRSTVSVDFGDPIDVDQATVDRWRSGSKEAKQEANAAVMDLVMAGMSAVTLQAKDVETLELYRTIRRLFVPLGSRLSVKDNVALTQSVAASLNFETRKEPRVQHFLSRCRQYSDMLTQYKVHDYQVQRFRERALSDSQRLSVIMKTLHRLSMALLLVALLLPWWLCVAPVSLCIAVVSDWQARKANKMSVKGTWKILAGTAVIPLTHFLCTCAFWFTFGEFVGLVWFFTAPVGGMLAIYATEESFQLLKSLNSLLFVLANKNAGEQLYNLRESLRKEALELMPSCIGAPEGRE</sequence>